<dbReference type="GO" id="GO:0016020">
    <property type="term" value="C:membrane"/>
    <property type="evidence" value="ECO:0007669"/>
    <property type="project" value="UniProtKB-SubCell"/>
</dbReference>
<keyword evidence="6" id="KW-1185">Reference proteome</keyword>
<evidence type="ECO:0000256" key="2">
    <source>
        <dbReference type="ARBA" id="ARBA00022692"/>
    </source>
</evidence>
<accession>A0A7H0INI7</accession>
<evidence type="ECO:0000313" key="6">
    <source>
        <dbReference type="Proteomes" id="UP000516052"/>
    </source>
</evidence>
<dbReference type="Pfam" id="PF13564">
    <property type="entry name" value="DoxX_2"/>
    <property type="match status" value="1"/>
</dbReference>
<dbReference type="RefSeq" id="WP_187751278.1">
    <property type="nucleotide sequence ID" value="NZ_CP060828.1"/>
</dbReference>
<gene>
    <name evidence="5" type="ORF">IAG44_36110</name>
</gene>
<dbReference type="KEGG" id="sroi:IAG44_36110"/>
<dbReference type="SUPFAM" id="SSF53720">
    <property type="entry name" value="ALDH-like"/>
    <property type="match status" value="1"/>
</dbReference>
<dbReference type="InterPro" id="IPR016161">
    <property type="entry name" value="Ald_DH/histidinol_DH"/>
</dbReference>
<dbReference type="GO" id="GO:0016491">
    <property type="term" value="F:oxidoreductase activity"/>
    <property type="evidence" value="ECO:0007669"/>
    <property type="project" value="InterPro"/>
</dbReference>
<evidence type="ECO:0000256" key="1">
    <source>
        <dbReference type="ARBA" id="ARBA00004141"/>
    </source>
</evidence>
<reference evidence="5 6" key="1">
    <citation type="submission" date="2020-08" db="EMBL/GenBank/DDBJ databases">
        <title>A novel species.</title>
        <authorList>
            <person name="Gao J."/>
        </authorList>
    </citation>
    <scope>NUCLEOTIDE SEQUENCE [LARGE SCALE GENOMIC DNA]</scope>
    <source>
        <strain evidence="5 6">CRXT-G-22</strain>
    </source>
</reference>
<dbReference type="AlphaFoldDB" id="A0A7H0INI7"/>
<keyword evidence="2" id="KW-0812">Transmembrane</keyword>
<name>A0A7H0INI7_9ACTN</name>
<dbReference type="InterPro" id="IPR032808">
    <property type="entry name" value="DoxX"/>
</dbReference>
<proteinExistence type="predicted"/>
<sequence length="66" mass="6839">MTTALAAAPFMRRAADHLGMPVRLYRVVGALEVAGVAGLLTGLTWVPLGVAAAIEPSRPPSWPCSP</sequence>
<evidence type="ECO:0000256" key="3">
    <source>
        <dbReference type="ARBA" id="ARBA00022989"/>
    </source>
</evidence>
<evidence type="ECO:0000313" key="5">
    <source>
        <dbReference type="EMBL" id="QNP74353.1"/>
    </source>
</evidence>
<evidence type="ECO:0000256" key="4">
    <source>
        <dbReference type="ARBA" id="ARBA00023136"/>
    </source>
</evidence>
<dbReference type="Proteomes" id="UP000516052">
    <property type="component" value="Chromosome"/>
</dbReference>
<protein>
    <submittedName>
        <fullName evidence="5">DoxX family protein</fullName>
    </submittedName>
</protein>
<dbReference type="EMBL" id="CP060828">
    <property type="protein sequence ID" value="QNP74353.1"/>
    <property type="molecule type" value="Genomic_DNA"/>
</dbReference>
<keyword evidence="4" id="KW-0472">Membrane</keyword>
<keyword evidence="3" id="KW-1133">Transmembrane helix</keyword>
<organism evidence="5 6">
    <name type="scientific">Streptomyces roseirectus</name>
    <dbReference type="NCBI Taxonomy" id="2768066"/>
    <lineage>
        <taxon>Bacteria</taxon>
        <taxon>Bacillati</taxon>
        <taxon>Actinomycetota</taxon>
        <taxon>Actinomycetes</taxon>
        <taxon>Kitasatosporales</taxon>
        <taxon>Streptomycetaceae</taxon>
        <taxon>Streptomyces</taxon>
    </lineage>
</organism>
<comment type="subcellular location">
    <subcellularLocation>
        <location evidence="1">Membrane</location>
        <topology evidence="1">Multi-pass membrane protein</topology>
    </subcellularLocation>
</comment>